<dbReference type="InterPro" id="IPR011006">
    <property type="entry name" value="CheY-like_superfamily"/>
</dbReference>
<evidence type="ECO:0000259" key="2">
    <source>
        <dbReference type="PROSITE" id="PS50110"/>
    </source>
</evidence>
<dbReference type="Gene3D" id="3.40.50.2300">
    <property type="match status" value="1"/>
</dbReference>
<dbReference type="EMBL" id="BMES01000001">
    <property type="protein sequence ID" value="GGH10400.1"/>
    <property type="molecule type" value="Genomic_DNA"/>
</dbReference>
<dbReference type="SUPFAM" id="SSF52172">
    <property type="entry name" value="CheY-like"/>
    <property type="match status" value="1"/>
</dbReference>
<evidence type="ECO:0000313" key="3">
    <source>
        <dbReference type="EMBL" id="GGH10400.1"/>
    </source>
</evidence>
<dbReference type="GO" id="GO:0000160">
    <property type="term" value="P:phosphorelay signal transduction system"/>
    <property type="evidence" value="ECO:0007669"/>
    <property type="project" value="InterPro"/>
</dbReference>
<sequence>MHGAQASGTLSLTVINACPPHRGQAPCCVRETEAPDVVTIHILEDDPGVSDSLLMFLKGMGYDAFAYPDAESFLELSPPGPDDTIIVDLLLPGISGARVIRWLQDLKTPPRVIAITGQPQSAIEKQTTGLRNVQVLRKPLNAETIASIV</sequence>
<evidence type="ECO:0000313" key="4">
    <source>
        <dbReference type="Proteomes" id="UP000603912"/>
    </source>
</evidence>
<protein>
    <recommendedName>
        <fullName evidence="2">Response regulatory domain-containing protein</fullName>
    </recommendedName>
</protein>
<proteinExistence type="predicted"/>
<reference evidence="3" key="2">
    <citation type="submission" date="2020-09" db="EMBL/GenBank/DDBJ databases">
        <authorList>
            <person name="Sun Q."/>
            <person name="Zhou Y."/>
        </authorList>
    </citation>
    <scope>NUCLEOTIDE SEQUENCE</scope>
    <source>
        <strain evidence="3">CGMCC 1.12214</strain>
    </source>
</reference>
<organism evidence="3 4">
    <name type="scientific">Alsobacter metallidurans</name>
    <dbReference type="NCBI Taxonomy" id="340221"/>
    <lineage>
        <taxon>Bacteria</taxon>
        <taxon>Pseudomonadati</taxon>
        <taxon>Pseudomonadota</taxon>
        <taxon>Alphaproteobacteria</taxon>
        <taxon>Hyphomicrobiales</taxon>
        <taxon>Alsobacteraceae</taxon>
        <taxon>Alsobacter</taxon>
    </lineage>
</organism>
<dbReference type="AlphaFoldDB" id="A0A917I4K9"/>
<keyword evidence="1" id="KW-0597">Phosphoprotein</keyword>
<feature type="modified residue" description="4-aspartylphosphate" evidence="1">
    <location>
        <position position="88"/>
    </location>
</feature>
<gene>
    <name evidence="3" type="ORF">GCM10007036_06900</name>
</gene>
<comment type="caution">
    <text evidence="3">The sequence shown here is derived from an EMBL/GenBank/DDBJ whole genome shotgun (WGS) entry which is preliminary data.</text>
</comment>
<dbReference type="Proteomes" id="UP000603912">
    <property type="component" value="Unassembled WGS sequence"/>
</dbReference>
<feature type="domain" description="Response regulatory" evidence="2">
    <location>
        <begin position="39"/>
        <end position="149"/>
    </location>
</feature>
<dbReference type="PROSITE" id="PS50110">
    <property type="entry name" value="RESPONSE_REGULATORY"/>
    <property type="match status" value="1"/>
</dbReference>
<accession>A0A917I4K9</accession>
<dbReference type="Pfam" id="PF00072">
    <property type="entry name" value="Response_reg"/>
    <property type="match status" value="1"/>
</dbReference>
<keyword evidence="4" id="KW-1185">Reference proteome</keyword>
<evidence type="ECO:0000256" key="1">
    <source>
        <dbReference type="PROSITE-ProRule" id="PRU00169"/>
    </source>
</evidence>
<dbReference type="InterPro" id="IPR001789">
    <property type="entry name" value="Sig_transdc_resp-reg_receiver"/>
</dbReference>
<reference evidence="3" key="1">
    <citation type="journal article" date="2014" name="Int. J. Syst. Evol. Microbiol.">
        <title>Complete genome sequence of Corynebacterium casei LMG S-19264T (=DSM 44701T), isolated from a smear-ripened cheese.</title>
        <authorList>
            <consortium name="US DOE Joint Genome Institute (JGI-PGF)"/>
            <person name="Walter F."/>
            <person name="Albersmeier A."/>
            <person name="Kalinowski J."/>
            <person name="Ruckert C."/>
        </authorList>
    </citation>
    <scope>NUCLEOTIDE SEQUENCE</scope>
    <source>
        <strain evidence="3">CGMCC 1.12214</strain>
    </source>
</reference>
<dbReference type="SMART" id="SM00448">
    <property type="entry name" value="REC"/>
    <property type="match status" value="1"/>
</dbReference>
<name>A0A917I4K9_9HYPH</name>